<dbReference type="Pfam" id="PF13419">
    <property type="entry name" value="HAD_2"/>
    <property type="match status" value="1"/>
</dbReference>
<evidence type="ECO:0000256" key="9">
    <source>
        <dbReference type="ARBA" id="ARBA00023277"/>
    </source>
</evidence>
<dbReference type="RefSeq" id="WP_164132833.1">
    <property type="nucleotide sequence ID" value="NZ_JAAGOX010000056.1"/>
</dbReference>
<dbReference type="GO" id="GO:0005975">
    <property type="term" value="P:carbohydrate metabolic process"/>
    <property type="evidence" value="ECO:0007669"/>
    <property type="project" value="InterPro"/>
</dbReference>
<name>A0A6B2NYK6_9RHOB</name>
<comment type="pathway">
    <text evidence="3 10">Organic acid metabolism; glycolate biosynthesis; glycolate from 2-phosphoglycolate: step 1/1.</text>
</comment>
<dbReference type="AlphaFoldDB" id="A0A6B2NYK6"/>
<comment type="catalytic activity">
    <reaction evidence="1 10">
        <text>2-phosphoglycolate + H2O = glycolate + phosphate</text>
        <dbReference type="Rhea" id="RHEA:14369"/>
        <dbReference type="ChEBI" id="CHEBI:15377"/>
        <dbReference type="ChEBI" id="CHEBI:29805"/>
        <dbReference type="ChEBI" id="CHEBI:43474"/>
        <dbReference type="ChEBI" id="CHEBI:58033"/>
        <dbReference type="EC" id="3.1.3.18"/>
    </reaction>
</comment>
<dbReference type="SFLD" id="SFLDG01129">
    <property type="entry name" value="C1.5:_HAD__Beta-PGM__Phosphata"/>
    <property type="match status" value="1"/>
</dbReference>
<keyword evidence="9 10" id="KW-0119">Carbohydrate metabolism</keyword>
<organism evidence="11">
    <name type="scientific">Ruegeria sp. PrR005</name>
    <dbReference type="NCBI Taxonomy" id="2706882"/>
    <lineage>
        <taxon>Bacteria</taxon>
        <taxon>Pseudomonadati</taxon>
        <taxon>Pseudomonadota</taxon>
        <taxon>Alphaproteobacteria</taxon>
        <taxon>Rhodobacterales</taxon>
        <taxon>Roseobacteraceae</taxon>
        <taxon>Ruegeria</taxon>
    </lineage>
</organism>
<dbReference type="NCBIfam" id="TIGR01449">
    <property type="entry name" value="PGP_bact"/>
    <property type="match status" value="1"/>
</dbReference>
<dbReference type="Gene3D" id="3.40.50.1000">
    <property type="entry name" value="HAD superfamily/HAD-like"/>
    <property type="match status" value="1"/>
</dbReference>
<feature type="binding site" evidence="10">
    <location>
        <position position="166"/>
    </location>
    <ligand>
        <name>Mg(2+)</name>
        <dbReference type="ChEBI" id="CHEBI:18420"/>
    </ligand>
</feature>
<dbReference type="HAMAP" id="MF_00495">
    <property type="entry name" value="GPH_hydrolase_bact"/>
    <property type="match status" value="1"/>
</dbReference>
<proteinExistence type="inferred from homology"/>
<feature type="binding site" evidence="10">
    <location>
        <position position="8"/>
    </location>
    <ligand>
        <name>Mg(2+)</name>
        <dbReference type="ChEBI" id="CHEBI:18420"/>
    </ligand>
</feature>
<dbReference type="InterPro" id="IPR006439">
    <property type="entry name" value="HAD-SF_hydro_IA"/>
</dbReference>
<dbReference type="InterPro" id="IPR037512">
    <property type="entry name" value="PGPase_prok"/>
</dbReference>
<feature type="binding site" evidence="10">
    <location>
        <position position="10"/>
    </location>
    <ligand>
        <name>Mg(2+)</name>
        <dbReference type="ChEBI" id="CHEBI:18420"/>
    </ligand>
</feature>
<evidence type="ECO:0000256" key="8">
    <source>
        <dbReference type="ARBA" id="ARBA00022842"/>
    </source>
</evidence>
<evidence type="ECO:0000256" key="10">
    <source>
        <dbReference type="HAMAP-Rule" id="MF_00495"/>
    </source>
</evidence>
<comment type="similarity">
    <text evidence="4 10">Belongs to the HAD-like hydrolase superfamily. CbbY/CbbZ/Gph/YieH family.</text>
</comment>
<evidence type="ECO:0000256" key="5">
    <source>
        <dbReference type="ARBA" id="ARBA00013078"/>
    </source>
</evidence>
<dbReference type="EMBL" id="JAAGOX010000056">
    <property type="protein sequence ID" value="NDW47823.1"/>
    <property type="molecule type" value="Genomic_DNA"/>
</dbReference>
<keyword evidence="7 10" id="KW-0378">Hydrolase</keyword>
<dbReference type="GO" id="GO:0005829">
    <property type="term" value="C:cytosol"/>
    <property type="evidence" value="ECO:0007669"/>
    <property type="project" value="TreeGrafter"/>
</dbReference>
<dbReference type="EC" id="3.1.3.18" evidence="5 10"/>
<dbReference type="Gene3D" id="1.10.150.240">
    <property type="entry name" value="Putative phosphatase, domain 2"/>
    <property type="match status" value="1"/>
</dbReference>
<comment type="cofactor">
    <cofactor evidence="2 10">
        <name>Mg(2+)</name>
        <dbReference type="ChEBI" id="CHEBI:18420"/>
    </cofactor>
</comment>
<accession>A0A6B2NYK6</accession>
<dbReference type="GO" id="GO:0006281">
    <property type="term" value="P:DNA repair"/>
    <property type="evidence" value="ECO:0007669"/>
    <property type="project" value="TreeGrafter"/>
</dbReference>
<protein>
    <recommendedName>
        <fullName evidence="5 10">Phosphoglycolate phosphatase</fullName>
        <shortName evidence="10">PGP</shortName>
        <shortName evidence="10">PGPase</shortName>
        <ecNumber evidence="5 10">3.1.3.18</ecNumber>
    </recommendedName>
</protein>
<dbReference type="PANTHER" id="PTHR43434:SF1">
    <property type="entry name" value="PHOSPHOGLYCOLATE PHOSPHATASE"/>
    <property type="match status" value="1"/>
</dbReference>
<dbReference type="GO" id="GO:0008967">
    <property type="term" value="F:phosphoglycolate phosphatase activity"/>
    <property type="evidence" value="ECO:0007669"/>
    <property type="project" value="UniProtKB-UniRule"/>
</dbReference>
<evidence type="ECO:0000256" key="7">
    <source>
        <dbReference type="ARBA" id="ARBA00022801"/>
    </source>
</evidence>
<evidence type="ECO:0000256" key="2">
    <source>
        <dbReference type="ARBA" id="ARBA00001946"/>
    </source>
</evidence>
<evidence type="ECO:0000256" key="3">
    <source>
        <dbReference type="ARBA" id="ARBA00004818"/>
    </source>
</evidence>
<dbReference type="PRINTS" id="PR00413">
    <property type="entry name" value="HADHALOGNASE"/>
</dbReference>
<sequence>MTAAIVFDLDGTLIDSAPDITAAVNRMLAAEGHGPLDLATVTSFVGKGLPNLVAQVIGRVGLDMGRHAELTAATLEEYNRSNSSLTVPYPGVVAALERLAGDGAALGICTNKPEGPARQVLADLGLARFFDVVIGGDSLPTRKPEPGMLHASFAALPDLPRLYVGDSEVDAETAQNAGVPFLLYTEGYRKSPVSALPHRAAFDAFADLPGLVAQALAI</sequence>
<reference evidence="11" key="1">
    <citation type="submission" date="2020-02" db="EMBL/GenBank/DDBJ databases">
        <title>Delineation of the pyrene-degrading pathway in Roseobacter clade bacteria by genomic analysis.</title>
        <authorList>
            <person name="Zhou H."/>
            <person name="Wang H."/>
        </authorList>
    </citation>
    <scope>NUCLEOTIDE SEQUENCE</scope>
    <source>
        <strain evidence="11">PrR005</strain>
    </source>
</reference>
<dbReference type="PANTHER" id="PTHR43434">
    <property type="entry name" value="PHOSPHOGLYCOLATE PHOSPHATASE"/>
    <property type="match status" value="1"/>
</dbReference>
<dbReference type="InterPro" id="IPR041492">
    <property type="entry name" value="HAD_2"/>
</dbReference>
<dbReference type="GO" id="GO:0046872">
    <property type="term" value="F:metal ion binding"/>
    <property type="evidence" value="ECO:0007669"/>
    <property type="project" value="UniProtKB-KW"/>
</dbReference>
<keyword evidence="6 10" id="KW-0479">Metal-binding</keyword>
<evidence type="ECO:0000256" key="6">
    <source>
        <dbReference type="ARBA" id="ARBA00022723"/>
    </source>
</evidence>
<comment type="caution">
    <text evidence="11">The sequence shown here is derived from an EMBL/GenBank/DDBJ whole genome shotgun (WGS) entry which is preliminary data.</text>
</comment>
<evidence type="ECO:0000313" key="11">
    <source>
        <dbReference type="EMBL" id="NDW47823.1"/>
    </source>
</evidence>
<feature type="active site" description="Nucleophile" evidence="10">
    <location>
        <position position="8"/>
    </location>
</feature>
<dbReference type="NCBIfam" id="TIGR01549">
    <property type="entry name" value="HAD-SF-IA-v1"/>
    <property type="match status" value="1"/>
</dbReference>
<dbReference type="GO" id="GO:0046295">
    <property type="term" value="P:glycolate biosynthetic process"/>
    <property type="evidence" value="ECO:0007669"/>
    <property type="project" value="UniProtKB-UniRule"/>
</dbReference>
<dbReference type="InterPro" id="IPR050155">
    <property type="entry name" value="HAD-like_hydrolase_sf"/>
</dbReference>
<dbReference type="SFLD" id="SFLDS00003">
    <property type="entry name" value="Haloacid_Dehalogenase"/>
    <property type="match status" value="1"/>
</dbReference>
<dbReference type="InterPro" id="IPR036412">
    <property type="entry name" value="HAD-like_sf"/>
</dbReference>
<dbReference type="SUPFAM" id="SSF56784">
    <property type="entry name" value="HAD-like"/>
    <property type="match status" value="1"/>
</dbReference>
<gene>
    <name evidence="11" type="primary">gph</name>
    <name evidence="11" type="ORF">G0P99_23000</name>
</gene>
<evidence type="ECO:0000256" key="4">
    <source>
        <dbReference type="ARBA" id="ARBA00006171"/>
    </source>
</evidence>
<dbReference type="UniPathway" id="UPA00865">
    <property type="reaction ID" value="UER00834"/>
</dbReference>
<dbReference type="InterPro" id="IPR023214">
    <property type="entry name" value="HAD_sf"/>
</dbReference>
<keyword evidence="8 10" id="KW-0460">Magnesium</keyword>
<evidence type="ECO:0000256" key="1">
    <source>
        <dbReference type="ARBA" id="ARBA00000830"/>
    </source>
</evidence>
<comment type="function">
    <text evidence="10">Specifically catalyzes the dephosphorylation of 2-phosphoglycolate. Is involved in the dissimilation of the intracellular 2-phosphoglycolate formed during the DNA repair of 3'-phosphoglycolate ends, a major class of DNA lesions induced by oxidative stress.</text>
</comment>
<dbReference type="InterPro" id="IPR023198">
    <property type="entry name" value="PGP-like_dom2"/>
</dbReference>